<evidence type="ECO:0000256" key="5">
    <source>
        <dbReference type="ARBA" id="ARBA00044503"/>
    </source>
</evidence>
<dbReference type="RefSeq" id="WP_067980112.1">
    <property type="nucleotide sequence ID" value="NZ_CP014163.1"/>
</dbReference>
<keyword evidence="3" id="KW-0378">Hydrolase</keyword>
<sequence length="114" mass="12715">MINVHFYKKGQQFVALEMSGHAESGPYGQDLVCAGVSALTIAMVNNLKRMSQLEPIVEADQEQGGYLYVSLPENLSLDQKEISQLLFQQLFLALADDMQASYGDFIQVKEKNIN</sequence>
<dbReference type="PANTHER" id="PTHR39178:SF1">
    <property type="entry name" value="RIBOSOMAL-PROCESSING CYSTEINE PROTEASE PRP"/>
    <property type="match status" value="1"/>
</dbReference>
<comment type="similarity">
    <text evidence="5">Belongs to the Prp family.</text>
</comment>
<dbReference type="Proteomes" id="UP000062260">
    <property type="component" value="Chromosome"/>
</dbReference>
<evidence type="ECO:0000256" key="6">
    <source>
        <dbReference type="ARBA" id="ARBA00044538"/>
    </source>
</evidence>
<evidence type="ECO:0000313" key="7">
    <source>
        <dbReference type="EMBL" id="AMB99749.1"/>
    </source>
</evidence>
<dbReference type="Gene3D" id="3.30.70.1490">
    <property type="entry name" value="Cysteine protease Prp"/>
    <property type="match status" value="1"/>
</dbReference>
<keyword evidence="1" id="KW-0690">Ribosome biogenesis</keyword>
<dbReference type="AlphaFoldDB" id="A0A0X8FLZ6"/>
<dbReference type="GO" id="GO:0042254">
    <property type="term" value="P:ribosome biogenesis"/>
    <property type="evidence" value="ECO:0007669"/>
    <property type="project" value="UniProtKB-KW"/>
</dbReference>
<evidence type="ECO:0000256" key="3">
    <source>
        <dbReference type="ARBA" id="ARBA00022801"/>
    </source>
</evidence>
<dbReference type="OrthoDB" id="48998at2"/>
<accession>A0A0X8FLZ6</accession>
<keyword evidence="2" id="KW-0645">Protease</keyword>
<evidence type="ECO:0000256" key="1">
    <source>
        <dbReference type="ARBA" id="ARBA00022517"/>
    </source>
</evidence>
<gene>
    <name evidence="7" type="ORF">AWM75_07135</name>
</gene>
<dbReference type="STRING" id="128944.AWM75_07135"/>
<dbReference type="InterPro" id="IPR036764">
    <property type="entry name" value="Peptidase_Prp_sf"/>
</dbReference>
<reference evidence="7 8" key="1">
    <citation type="journal article" date="2016" name="Genome Announc.">
        <title>Complete Genome Sequences of Aerococcus christensenii CCUG 28831T, Aerococcus sanguinicola CCUG 43001T, Aerococcus urinae CCUG 36881T, Aerococcus urinaeequi CCUG 28094T, Aerococcus urinaehominis CCUG 42038 BT, and Aerococcus viridans CCUG 4311T.</title>
        <authorList>
            <person name="Carkaci D."/>
            <person name="Dargis R."/>
            <person name="Nielsen X.C."/>
            <person name="Skovgaard O."/>
            <person name="Fuursted K."/>
            <person name="Christensen J.J."/>
        </authorList>
    </citation>
    <scope>NUCLEOTIDE SEQUENCE [LARGE SCALE GENOMIC DNA]</scope>
    <source>
        <strain evidence="7 8">CCUG42038B</strain>
    </source>
</reference>
<evidence type="ECO:0000313" key="8">
    <source>
        <dbReference type="Proteomes" id="UP000062260"/>
    </source>
</evidence>
<dbReference type="SUPFAM" id="SSF118010">
    <property type="entry name" value="TM1457-like"/>
    <property type="match status" value="1"/>
</dbReference>
<protein>
    <recommendedName>
        <fullName evidence="6">Ribosomal processing cysteine protease Prp</fullName>
    </recommendedName>
</protein>
<dbReference type="InterPro" id="IPR007422">
    <property type="entry name" value="Peptidase_Prp"/>
</dbReference>
<evidence type="ECO:0000256" key="4">
    <source>
        <dbReference type="ARBA" id="ARBA00022807"/>
    </source>
</evidence>
<dbReference type="PANTHER" id="PTHR39178">
    <property type="entry name" value="HYPOTHETICAL RIBOSOME-ASSOCIATED PROTEIN"/>
    <property type="match status" value="1"/>
</dbReference>
<organism evidence="7 8">
    <name type="scientific">Aerococcus urinaehominis</name>
    <dbReference type="NCBI Taxonomy" id="128944"/>
    <lineage>
        <taxon>Bacteria</taxon>
        <taxon>Bacillati</taxon>
        <taxon>Bacillota</taxon>
        <taxon>Bacilli</taxon>
        <taxon>Lactobacillales</taxon>
        <taxon>Aerococcaceae</taxon>
        <taxon>Aerococcus</taxon>
    </lineage>
</organism>
<keyword evidence="4" id="KW-0788">Thiol protease</keyword>
<name>A0A0X8FLZ6_9LACT</name>
<evidence type="ECO:0000256" key="2">
    <source>
        <dbReference type="ARBA" id="ARBA00022670"/>
    </source>
</evidence>
<dbReference type="EMBL" id="CP014163">
    <property type="protein sequence ID" value="AMB99749.1"/>
    <property type="molecule type" value="Genomic_DNA"/>
</dbReference>
<reference evidence="8" key="2">
    <citation type="submission" date="2016-01" db="EMBL/GenBank/DDBJ databases">
        <title>Six Aerococcus type strain genome sequencing and assembly using PacBio and Illumina Hiseq.</title>
        <authorList>
            <person name="Carkaci D."/>
            <person name="Dargis R."/>
            <person name="Nielsen X.C."/>
            <person name="Skovgaard O."/>
            <person name="Fuursted K."/>
            <person name="Christensen J.J."/>
        </authorList>
    </citation>
    <scope>NUCLEOTIDE SEQUENCE [LARGE SCALE GENOMIC DNA]</scope>
    <source>
        <strain evidence="8">CCUG42038B</strain>
    </source>
</reference>
<dbReference type="KEGG" id="auh:AWM75_07135"/>
<dbReference type="CDD" id="cd16332">
    <property type="entry name" value="Prp-like"/>
    <property type="match status" value="1"/>
</dbReference>
<dbReference type="GO" id="GO:0008234">
    <property type="term" value="F:cysteine-type peptidase activity"/>
    <property type="evidence" value="ECO:0007669"/>
    <property type="project" value="UniProtKB-KW"/>
</dbReference>
<keyword evidence="8" id="KW-1185">Reference proteome</keyword>
<dbReference type="Pfam" id="PF04327">
    <property type="entry name" value="Peptidase_Prp"/>
    <property type="match status" value="1"/>
</dbReference>
<dbReference type="GO" id="GO:0006508">
    <property type="term" value="P:proteolysis"/>
    <property type="evidence" value="ECO:0007669"/>
    <property type="project" value="UniProtKB-KW"/>
</dbReference>
<proteinExistence type="inferred from homology"/>